<proteinExistence type="predicted"/>
<evidence type="ECO:0000313" key="1">
    <source>
        <dbReference type="EMBL" id="SVD09163.1"/>
    </source>
</evidence>
<gene>
    <name evidence="1" type="ORF">METZ01_LOCUS362017</name>
</gene>
<sequence length="114" mass="12729">GYVNFGDKSIDGTLISTDSIDEIAINARSHIDLNSLFKSIDLLICNHLGIPKPTVNDMVHGVHYGEIQPEPGREAYLTKLESDAKKRKAYFKKNFDLVDLSGGSWTIQVPLRKK</sequence>
<name>A0A382SH40_9ZZZZ</name>
<feature type="non-terminal residue" evidence="1">
    <location>
        <position position="1"/>
    </location>
</feature>
<protein>
    <submittedName>
        <fullName evidence="1">Uncharacterized protein</fullName>
    </submittedName>
</protein>
<reference evidence="1" key="1">
    <citation type="submission" date="2018-05" db="EMBL/GenBank/DDBJ databases">
        <authorList>
            <person name="Lanie J.A."/>
            <person name="Ng W.-L."/>
            <person name="Kazmierczak K.M."/>
            <person name="Andrzejewski T.M."/>
            <person name="Davidsen T.M."/>
            <person name="Wayne K.J."/>
            <person name="Tettelin H."/>
            <person name="Glass J.I."/>
            <person name="Rusch D."/>
            <person name="Podicherti R."/>
            <person name="Tsui H.-C.T."/>
            <person name="Winkler M.E."/>
        </authorList>
    </citation>
    <scope>NUCLEOTIDE SEQUENCE</scope>
</reference>
<dbReference type="EMBL" id="UINC01129032">
    <property type="protein sequence ID" value="SVD09163.1"/>
    <property type="molecule type" value="Genomic_DNA"/>
</dbReference>
<organism evidence="1">
    <name type="scientific">marine metagenome</name>
    <dbReference type="NCBI Taxonomy" id="408172"/>
    <lineage>
        <taxon>unclassified sequences</taxon>
        <taxon>metagenomes</taxon>
        <taxon>ecological metagenomes</taxon>
    </lineage>
</organism>
<accession>A0A382SH40</accession>
<dbReference type="AlphaFoldDB" id="A0A382SH40"/>